<dbReference type="InterPro" id="IPR000792">
    <property type="entry name" value="Tscrpt_reg_LuxR_C"/>
</dbReference>
<dbReference type="Pfam" id="PF04542">
    <property type="entry name" value="Sigma70_r2"/>
    <property type="match status" value="1"/>
</dbReference>
<gene>
    <name evidence="7" type="ORF">DN53_05425</name>
</gene>
<dbReference type="PRINTS" id="PR00038">
    <property type="entry name" value="HTHLUXR"/>
</dbReference>
<evidence type="ECO:0000259" key="6">
    <source>
        <dbReference type="Pfam" id="PF08281"/>
    </source>
</evidence>
<dbReference type="InterPro" id="IPR007627">
    <property type="entry name" value="RNA_pol_sigma70_r2"/>
</dbReference>
<dbReference type="InterPro" id="IPR013325">
    <property type="entry name" value="RNA_pol_sigma_r2"/>
</dbReference>
<dbReference type="InterPro" id="IPR014327">
    <property type="entry name" value="RNA_pol_sigma70_bacteroid"/>
</dbReference>
<sequence length="199" mass="23063">MDYSQMDNVVLIGQLQQGSEAAYAHLVREYHHALFSYAVSLCGDGPSAQDIVQNVFFKTWEKRKKLKPHLSIKSFLLKLTYNEFINFYHRSKATSKLEMAYRDALEQVVEDSDSELLRKKMAIVTEAIAQLPPKCRETFLLSKKEGLTNLEIAEYLNISLRTVEWHLAKAYDKLRKEVGDKLRSFLFLLFPIEKKILEG</sequence>
<dbReference type="SUPFAM" id="SSF88946">
    <property type="entry name" value="Sigma2 domain of RNA polymerase sigma factors"/>
    <property type="match status" value="1"/>
</dbReference>
<keyword evidence="4" id="KW-0804">Transcription</keyword>
<dbReference type="EMBL" id="JJMP01000010">
    <property type="protein sequence ID" value="RYC50365.1"/>
    <property type="molecule type" value="Genomic_DNA"/>
</dbReference>
<comment type="similarity">
    <text evidence="1">Belongs to the sigma-70 factor family. ECF subfamily.</text>
</comment>
<dbReference type="Gene3D" id="1.10.10.10">
    <property type="entry name" value="Winged helix-like DNA-binding domain superfamily/Winged helix DNA-binding domain"/>
    <property type="match status" value="1"/>
</dbReference>
<evidence type="ECO:0000256" key="1">
    <source>
        <dbReference type="ARBA" id="ARBA00010641"/>
    </source>
</evidence>
<evidence type="ECO:0000256" key="3">
    <source>
        <dbReference type="ARBA" id="ARBA00023082"/>
    </source>
</evidence>
<dbReference type="RefSeq" id="WP_129655949.1">
    <property type="nucleotide sequence ID" value="NZ_ML142914.1"/>
</dbReference>
<keyword evidence="3" id="KW-0731">Sigma factor</keyword>
<dbReference type="InterPro" id="IPR039425">
    <property type="entry name" value="RNA_pol_sigma-70-like"/>
</dbReference>
<keyword evidence="2" id="KW-0805">Transcription regulation</keyword>
<evidence type="ECO:0000313" key="8">
    <source>
        <dbReference type="Proteomes" id="UP000290261"/>
    </source>
</evidence>
<dbReference type="PANTHER" id="PTHR43133">
    <property type="entry name" value="RNA POLYMERASE ECF-TYPE SIGMA FACTO"/>
    <property type="match status" value="1"/>
</dbReference>
<dbReference type="GO" id="GO:0006352">
    <property type="term" value="P:DNA-templated transcription initiation"/>
    <property type="evidence" value="ECO:0007669"/>
    <property type="project" value="InterPro"/>
</dbReference>
<feature type="domain" description="RNA polymerase sigma factor 70 region 4 type 2" evidence="6">
    <location>
        <begin position="123"/>
        <end position="174"/>
    </location>
</feature>
<proteinExistence type="inferred from homology"/>
<keyword evidence="8" id="KW-1185">Reference proteome</keyword>
<evidence type="ECO:0000313" key="7">
    <source>
        <dbReference type="EMBL" id="RYC50365.1"/>
    </source>
</evidence>
<dbReference type="CDD" id="cd06171">
    <property type="entry name" value="Sigma70_r4"/>
    <property type="match status" value="1"/>
</dbReference>
<dbReference type="InterPro" id="IPR013324">
    <property type="entry name" value="RNA_pol_sigma_r3/r4-like"/>
</dbReference>
<evidence type="ECO:0000256" key="2">
    <source>
        <dbReference type="ARBA" id="ARBA00023015"/>
    </source>
</evidence>
<evidence type="ECO:0008006" key="9">
    <source>
        <dbReference type="Google" id="ProtNLM"/>
    </source>
</evidence>
<comment type="caution">
    <text evidence="7">The sequence shown here is derived from an EMBL/GenBank/DDBJ whole genome shotgun (WGS) entry which is preliminary data.</text>
</comment>
<reference evidence="7 8" key="1">
    <citation type="submission" date="2014-04" db="EMBL/GenBank/DDBJ databases">
        <title>Whole genome of Muricauda olearia.</title>
        <authorList>
            <person name="Zhang X.-H."/>
            <person name="Tang K."/>
        </authorList>
    </citation>
    <scope>NUCLEOTIDE SEQUENCE [LARGE SCALE GENOMIC DNA]</scope>
    <source>
        <strain evidence="7 8">Th120</strain>
    </source>
</reference>
<dbReference type="Pfam" id="PF08281">
    <property type="entry name" value="Sigma70_r4_2"/>
    <property type="match status" value="1"/>
</dbReference>
<name>A0A444VHX6_9FLAO</name>
<dbReference type="InterPro" id="IPR036388">
    <property type="entry name" value="WH-like_DNA-bd_sf"/>
</dbReference>
<dbReference type="GO" id="GO:0016987">
    <property type="term" value="F:sigma factor activity"/>
    <property type="evidence" value="ECO:0007669"/>
    <property type="project" value="UniProtKB-KW"/>
</dbReference>
<dbReference type="NCBIfam" id="TIGR02937">
    <property type="entry name" value="sigma70-ECF"/>
    <property type="match status" value="1"/>
</dbReference>
<protein>
    <recommendedName>
        <fullName evidence="9">RNA polymerase sigma-70 factor</fullName>
    </recommendedName>
</protein>
<dbReference type="GO" id="GO:0003677">
    <property type="term" value="F:DNA binding"/>
    <property type="evidence" value="ECO:0007669"/>
    <property type="project" value="InterPro"/>
</dbReference>
<evidence type="ECO:0000256" key="4">
    <source>
        <dbReference type="ARBA" id="ARBA00023163"/>
    </source>
</evidence>
<accession>A0A444VHX6</accession>
<dbReference type="InterPro" id="IPR014284">
    <property type="entry name" value="RNA_pol_sigma-70_dom"/>
</dbReference>
<dbReference type="Proteomes" id="UP000290261">
    <property type="component" value="Unassembled WGS sequence"/>
</dbReference>
<evidence type="ECO:0000259" key="5">
    <source>
        <dbReference type="Pfam" id="PF04542"/>
    </source>
</evidence>
<dbReference type="InterPro" id="IPR013249">
    <property type="entry name" value="RNA_pol_sigma70_r4_t2"/>
</dbReference>
<feature type="domain" description="RNA polymerase sigma-70 region 2" evidence="5">
    <location>
        <begin position="26"/>
        <end position="92"/>
    </location>
</feature>
<dbReference type="Gene3D" id="1.10.1740.10">
    <property type="match status" value="1"/>
</dbReference>
<dbReference type="PANTHER" id="PTHR43133:SF46">
    <property type="entry name" value="RNA POLYMERASE SIGMA-70 FACTOR ECF SUBFAMILY"/>
    <property type="match status" value="1"/>
</dbReference>
<dbReference type="AlphaFoldDB" id="A0A444VHX6"/>
<dbReference type="SUPFAM" id="SSF88659">
    <property type="entry name" value="Sigma3 and sigma4 domains of RNA polymerase sigma factors"/>
    <property type="match status" value="1"/>
</dbReference>
<organism evidence="7 8">
    <name type="scientific">Flagellimonas olearia</name>
    <dbReference type="NCBI Taxonomy" id="552546"/>
    <lineage>
        <taxon>Bacteria</taxon>
        <taxon>Pseudomonadati</taxon>
        <taxon>Bacteroidota</taxon>
        <taxon>Flavobacteriia</taxon>
        <taxon>Flavobacteriales</taxon>
        <taxon>Flavobacteriaceae</taxon>
        <taxon>Flagellimonas</taxon>
    </lineage>
</organism>
<dbReference type="NCBIfam" id="TIGR02985">
    <property type="entry name" value="Sig70_bacteroi1"/>
    <property type="match status" value="1"/>
</dbReference>